<protein>
    <submittedName>
        <fullName evidence="1">Uncharacterized protein</fullName>
    </submittedName>
</protein>
<name>K1U4H2_9ZZZZ</name>
<organism evidence="1">
    <name type="scientific">human gut metagenome</name>
    <dbReference type="NCBI Taxonomy" id="408170"/>
    <lineage>
        <taxon>unclassified sequences</taxon>
        <taxon>metagenomes</taxon>
        <taxon>organismal metagenomes</taxon>
    </lineage>
</organism>
<comment type="caution">
    <text evidence="1">The sequence shown here is derived from an EMBL/GenBank/DDBJ whole genome shotgun (WGS) entry which is preliminary data.</text>
</comment>
<feature type="non-terminal residue" evidence="1">
    <location>
        <position position="1"/>
    </location>
</feature>
<evidence type="ECO:0000313" key="1">
    <source>
        <dbReference type="EMBL" id="EKC77073.1"/>
    </source>
</evidence>
<accession>K1U4H2</accession>
<sequence>GKKYGIYPVDKLYDKTETEKAAHMKYADGSEKDYTILNSDLVQGDVLATNDTYEVVYEPGKNITSISTLIQEIYILILEKMKITRKIKYVGLEIRKMQTLLKIITSGGQMIIIVMF</sequence>
<reference evidence="1" key="1">
    <citation type="journal article" date="2013" name="Environ. Microbiol.">
        <title>Microbiota from the distal guts of lean and obese adolescents exhibit partial functional redundancy besides clear differences in community structure.</title>
        <authorList>
            <person name="Ferrer M."/>
            <person name="Ruiz A."/>
            <person name="Lanza F."/>
            <person name="Haange S.B."/>
            <person name="Oberbach A."/>
            <person name="Till H."/>
            <person name="Bargiela R."/>
            <person name="Campoy C."/>
            <person name="Segura M.T."/>
            <person name="Richter M."/>
            <person name="von Bergen M."/>
            <person name="Seifert J."/>
            <person name="Suarez A."/>
        </authorList>
    </citation>
    <scope>NUCLEOTIDE SEQUENCE</scope>
</reference>
<proteinExistence type="predicted"/>
<gene>
    <name evidence="1" type="ORF">OBE_00537</name>
</gene>
<dbReference type="EMBL" id="AJWZ01000369">
    <property type="protein sequence ID" value="EKC77073.1"/>
    <property type="molecule type" value="Genomic_DNA"/>
</dbReference>
<dbReference type="AlphaFoldDB" id="K1U4H2"/>